<keyword evidence="2" id="KW-1185">Reference proteome</keyword>
<dbReference type="NCBIfam" id="NF033449">
    <property type="entry name" value="BREX_PglZ_3"/>
    <property type="match status" value="1"/>
</dbReference>
<dbReference type="AlphaFoldDB" id="A0A1C7EF43"/>
<dbReference type="STRING" id="414778.BCM40_01040"/>
<dbReference type="EMBL" id="CP016543">
    <property type="protein sequence ID" value="ANU22007.1"/>
    <property type="molecule type" value="Genomic_DNA"/>
</dbReference>
<dbReference type="SUPFAM" id="SSF53649">
    <property type="entry name" value="Alkaline phosphatase-like"/>
    <property type="match status" value="1"/>
</dbReference>
<organism evidence="1 2">
    <name type="scientific">Planococcus donghaensis</name>
    <dbReference type="NCBI Taxonomy" id="414778"/>
    <lineage>
        <taxon>Bacteria</taxon>
        <taxon>Bacillati</taxon>
        <taxon>Bacillota</taxon>
        <taxon>Bacilli</taxon>
        <taxon>Bacillales</taxon>
        <taxon>Caryophanaceae</taxon>
        <taxon>Planococcus</taxon>
    </lineage>
</organism>
<dbReference type="InterPro" id="IPR017850">
    <property type="entry name" value="Alkaline_phosphatase_core_sf"/>
</dbReference>
<protein>
    <submittedName>
        <fullName evidence="1">Uncharacterized protein</fullName>
    </submittedName>
</protein>
<dbReference type="KEGG" id="pdg:BCM40_01040"/>
<reference evidence="1" key="1">
    <citation type="submission" date="2016-10" db="EMBL/GenBank/DDBJ databases">
        <authorList>
            <person name="See-Too W.S."/>
        </authorList>
    </citation>
    <scope>NUCLEOTIDE SEQUENCE</scope>
    <source>
        <strain evidence="1">DSM 22276</strain>
    </source>
</reference>
<dbReference type="Proteomes" id="UP000092495">
    <property type="component" value="Chromosome"/>
</dbReference>
<evidence type="ECO:0000313" key="2">
    <source>
        <dbReference type="Proteomes" id="UP000092495"/>
    </source>
</evidence>
<dbReference type="RefSeq" id="WP_065527643.1">
    <property type="nucleotide sequence ID" value="NZ_CP016543.2"/>
</dbReference>
<dbReference type="OrthoDB" id="9769734at2"/>
<sequence length="631" mass="73720">MNWSEKIASYFTGKGLLYVVSDEHNLLSQKAIQETFSQQKCMFHFYEDTVVFREYYELNFRHVDRTERSSLLLVISNNQFNQVPYDVYAQAVFVTLSFNKLFPNLDPAIVRQCPIWVYELIYLAQNSIGYRLNGRETTDFLLNDVCDIHASRIYNLRDLVKAGLLYYDKFDEGLPAFLWEHLKNLLIMPPNQLSADSIKIFQSKEKFIRFFNEKWRQYVHYYIKQAKKQVAESHESYADNLFQDSFLQQYIETYINPIEVPSEISFQQWMLPGLIMQEEKPSIEHSPFKETYKDFNRNDWLRFANELGELQQQQLSKGKHQEIFQADIENANKAFKKWMLENFHQLRSLPVVPKPKMVHQIPHYLARQSNNKVALIVLDGMSFTQWHMIKSHLNNNDWKYEEDALFAWVPSVTSVSRQALFSGKEPRFFPGTITSTYKEKSLWTAFWEEQGFSKQNIAFEKSLGLAHYNQKDLAYQLSPAIRIYGAVIDVVDQFMHGATQGLQSVQSELNTWLQSDYLTLFIEDLMNAGFEVYLTADHGNVECIGRGRIAQGVTVESKGERARIYSSLNIRNHTANEQPDTISWDDTSLPSDYHVLLADKNSAFVPKYQKIVTHGGIHIEEMIVPFIKVSR</sequence>
<name>A0A1C7EF43_9BACL</name>
<proteinExistence type="predicted"/>
<dbReference type="Pfam" id="PF08665">
    <property type="entry name" value="PglZ"/>
    <property type="match status" value="1"/>
</dbReference>
<evidence type="ECO:0000313" key="1">
    <source>
        <dbReference type="EMBL" id="ANU22007.1"/>
    </source>
</evidence>
<accession>A0A1C7EF43</accession>
<gene>
    <name evidence="1" type="ORF">BCM40_01040</name>
</gene>